<protein>
    <submittedName>
        <fullName evidence="1">Uncharacterized protein</fullName>
    </submittedName>
</protein>
<organism evidence="1 2">
    <name type="scientific">Populus alba x Populus x berolinensis</name>
    <dbReference type="NCBI Taxonomy" id="444605"/>
    <lineage>
        <taxon>Eukaryota</taxon>
        <taxon>Viridiplantae</taxon>
        <taxon>Streptophyta</taxon>
        <taxon>Embryophyta</taxon>
        <taxon>Tracheophyta</taxon>
        <taxon>Spermatophyta</taxon>
        <taxon>Magnoliopsida</taxon>
        <taxon>eudicotyledons</taxon>
        <taxon>Gunneridae</taxon>
        <taxon>Pentapetalae</taxon>
        <taxon>rosids</taxon>
        <taxon>fabids</taxon>
        <taxon>Malpighiales</taxon>
        <taxon>Salicaceae</taxon>
        <taxon>Saliceae</taxon>
        <taxon>Populus</taxon>
    </lineage>
</organism>
<dbReference type="EMBL" id="JAQIZT010000014">
    <property type="protein sequence ID" value="KAJ6972867.1"/>
    <property type="molecule type" value="Genomic_DNA"/>
</dbReference>
<proteinExistence type="predicted"/>
<dbReference type="AlphaFoldDB" id="A0AAD6LTA6"/>
<comment type="caution">
    <text evidence="1">The sequence shown here is derived from an EMBL/GenBank/DDBJ whole genome shotgun (WGS) entry which is preliminary data.</text>
</comment>
<evidence type="ECO:0000313" key="2">
    <source>
        <dbReference type="Proteomes" id="UP001164929"/>
    </source>
</evidence>
<evidence type="ECO:0000313" key="1">
    <source>
        <dbReference type="EMBL" id="KAJ6972867.1"/>
    </source>
</evidence>
<keyword evidence="2" id="KW-1185">Reference proteome</keyword>
<accession>A0AAD6LTA6</accession>
<dbReference type="Proteomes" id="UP001164929">
    <property type="component" value="Chromosome 14"/>
</dbReference>
<reference evidence="1" key="1">
    <citation type="journal article" date="2023" name="Mol. Ecol. Resour.">
        <title>Chromosome-level genome assembly of a triploid poplar Populus alba 'Berolinensis'.</title>
        <authorList>
            <person name="Chen S."/>
            <person name="Yu Y."/>
            <person name="Wang X."/>
            <person name="Wang S."/>
            <person name="Zhang T."/>
            <person name="Zhou Y."/>
            <person name="He R."/>
            <person name="Meng N."/>
            <person name="Wang Y."/>
            <person name="Liu W."/>
            <person name="Liu Z."/>
            <person name="Liu J."/>
            <person name="Guo Q."/>
            <person name="Huang H."/>
            <person name="Sederoff R.R."/>
            <person name="Wang G."/>
            <person name="Qu G."/>
            <person name="Chen S."/>
        </authorList>
    </citation>
    <scope>NUCLEOTIDE SEQUENCE</scope>
    <source>
        <strain evidence="1">SC-2020</strain>
    </source>
</reference>
<name>A0AAD6LTA6_9ROSI</name>
<gene>
    <name evidence="1" type="ORF">NC653_033247</name>
</gene>
<sequence length="35" mass="4336">MLCFHTFISFRKIPLQLSLNMDRHQWITIMYKILP</sequence>